<feature type="transmembrane region" description="Helical" evidence="2">
    <location>
        <begin position="465"/>
        <end position="494"/>
    </location>
</feature>
<accession>A0A921MD96</accession>
<organism evidence="3 4">
    <name type="scientific">Brevibacterium senegalense</name>
    <dbReference type="NCBI Taxonomy" id="1033736"/>
    <lineage>
        <taxon>Bacteria</taxon>
        <taxon>Bacillati</taxon>
        <taxon>Actinomycetota</taxon>
        <taxon>Actinomycetes</taxon>
        <taxon>Micrococcales</taxon>
        <taxon>Brevibacteriaceae</taxon>
        <taxon>Brevibacterium</taxon>
    </lineage>
</organism>
<feature type="transmembrane region" description="Helical" evidence="2">
    <location>
        <begin position="550"/>
        <end position="569"/>
    </location>
</feature>
<feature type="transmembrane region" description="Helical" evidence="2">
    <location>
        <begin position="674"/>
        <end position="697"/>
    </location>
</feature>
<feature type="transmembrane region" description="Helical" evidence="2">
    <location>
        <begin position="611"/>
        <end position="634"/>
    </location>
</feature>
<dbReference type="EMBL" id="DYUK01000061">
    <property type="protein sequence ID" value="HJG79269.1"/>
    <property type="molecule type" value="Genomic_DNA"/>
</dbReference>
<feature type="compositionally biased region" description="Acidic residues" evidence="1">
    <location>
        <begin position="892"/>
        <end position="902"/>
    </location>
</feature>
<evidence type="ECO:0000313" key="3">
    <source>
        <dbReference type="EMBL" id="HJG79269.1"/>
    </source>
</evidence>
<dbReference type="Proteomes" id="UP000784435">
    <property type="component" value="Unassembled WGS sequence"/>
</dbReference>
<dbReference type="Gene3D" id="3.90.550.10">
    <property type="entry name" value="Spore Coat Polysaccharide Biosynthesis Protein SpsA, Chain A"/>
    <property type="match status" value="1"/>
</dbReference>
<reference evidence="3" key="1">
    <citation type="journal article" date="2021" name="PeerJ">
        <title>Extensive microbial diversity within the chicken gut microbiome revealed by metagenomics and culture.</title>
        <authorList>
            <person name="Gilroy R."/>
            <person name="Ravi A."/>
            <person name="Getino M."/>
            <person name="Pursley I."/>
            <person name="Horton D.L."/>
            <person name="Alikhan N.F."/>
            <person name="Baker D."/>
            <person name="Gharbi K."/>
            <person name="Hall N."/>
            <person name="Watson M."/>
            <person name="Adriaenssens E.M."/>
            <person name="Foster-Nyarko E."/>
            <person name="Jarju S."/>
            <person name="Secka A."/>
            <person name="Antonio M."/>
            <person name="Oren A."/>
            <person name="Chaudhuri R.R."/>
            <person name="La Ragione R."/>
            <person name="Hildebrand F."/>
            <person name="Pallen M.J."/>
        </authorList>
    </citation>
    <scope>NUCLEOTIDE SEQUENCE</scope>
    <source>
        <strain evidence="3">ChiGjej5B5-7349</strain>
    </source>
</reference>
<evidence type="ECO:0000313" key="4">
    <source>
        <dbReference type="Proteomes" id="UP000784435"/>
    </source>
</evidence>
<evidence type="ECO:0008006" key="5">
    <source>
        <dbReference type="Google" id="ProtNLM"/>
    </source>
</evidence>
<feature type="region of interest" description="Disordered" evidence="1">
    <location>
        <begin position="889"/>
        <end position="915"/>
    </location>
</feature>
<keyword evidence="2" id="KW-0472">Membrane</keyword>
<evidence type="ECO:0000256" key="2">
    <source>
        <dbReference type="SAM" id="Phobius"/>
    </source>
</evidence>
<feature type="transmembrane region" description="Helical" evidence="2">
    <location>
        <begin position="432"/>
        <end position="453"/>
    </location>
</feature>
<proteinExistence type="predicted"/>
<gene>
    <name evidence="3" type="ORF">K8V08_02525</name>
</gene>
<protein>
    <recommendedName>
        <fullName evidence="5">Glycosyltransferase, GT2 family</fullName>
    </recommendedName>
</protein>
<comment type="caution">
    <text evidence="3">The sequence shown here is derived from an EMBL/GenBank/DDBJ whole genome shotgun (WGS) entry which is preliminary data.</text>
</comment>
<feature type="transmembrane region" description="Helical" evidence="2">
    <location>
        <begin position="1000"/>
        <end position="1023"/>
    </location>
</feature>
<dbReference type="SUPFAM" id="SSF53448">
    <property type="entry name" value="Nucleotide-diphospho-sugar transferases"/>
    <property type="match status" value="1"/>
</dbReference>
<feature type="transmembrane region" description="Helical" evidence="2">
    <location>
        <begin position="349"/>
        <end position="370"/>
    </location>
</feature>
<reference evidence="3" key="2">
    <citation type="submission" date="2021-09" db="EMBL/GenBank/DDBJ databases">
        <authorList>
            <person name="Gilroy R."/>
        </authorList>
    </citation>
    <scope>NUCLEOTIDE SEQUENCE</scope>
    <source>
        <strain evidence="3">ChiGjej5B5-7349</strain>
    </source>
</reference>
<feature type="transmembrane region" description="Helical" evidence="2">
    <location>
        <begin position="514"/>
        <end position="543"/>
    </location>
</feature>
<feature type="transmembrane region" description="Helical" evidence="2">
    <location>
        <begin position="641"/>
        <end position="662"/>
    </location>
</feature>
<name>A0A921MD96_9MICO</name>
<feature type="transmembrane region" description="Helical" evidence="2">
    <location>
        <begin position="718"/>
        <end position="735"/>
    </location>
</feature>
<sequence length="1029" mass="105015">MSERVTAVITNDDGADLRDAHRAVGVPGVSSVLRAEPAGVAAAIDEALADGAQWIWLLGPRDQPERDALARLLDIAGSGDAVGLVGPRLQVTDSDRLVSAGVTTTAQGQRVNPVSPGEVDQGQFGRTEDVYAVDLPGALVAADVVRAVGAPAASLPTSYRGIEYSRRVRAAGFRVVLAPRAEVVVPAATARALLTSPRPPRAAADVRAEHRYRLATVRPAHAWRTALLLWCAAVGSALGRLLANDVRGAGRWLAAAAHVGADARAVAPLRRRAPATESAPALLATRPQLDTARRELRETGADGTAAWWARTDIAADLDPDSPAGAEEALNTGEELQSFSGVDVGPRRSLLLHPFTGVLLLTAVASALIGWRLLGPGTLTGGALSRLDVSAGQALDRILSLRDDAGLGSVAPADPLLSVLLAWSLPFLGSLDTAVRVLLLVALPAAALLAYACAGRITKRPSIRALLALVWAGSPTLVVSLIEGRVGAVLAWLALPVLVRALHSAVDRRSVEASAAAGLLLVVVAAGMPILIVPALVLIGVIAVRTRAPRLVWSVIPLVALAGPWLAAAVRHPDALLTEPGEVLPYPVARSWILALGWPEVPVSQALAGTAAAPWVGLILLVSLPLVVAAGAAYFRRSVPDDLLVVSTALTVSGLCLAIAQTMTASGLTAHRLVAAWPAAGLAVFTLGLCGLLTASLVRAPGRRSAAAALPTRRRSRGVMAAAAGSAALVLAALSVDATVGGIEVHRDGDARLPVFAGERAAGPLAQRTLVLEAVDGEVVGTLRGETGGTVVETSTITDARQLHGFGPERRPVALDAADTALAEAVGRLTSEGSGDAGAALAQLGVGFVVLTGDDEDDVDAAARSVSGATGLTRLGVADQGLLWQVSTAQADDSGEEAEDSGAADDPATGASAEVSRARVVDATGASAPVEIVDGTVDVTGSPLAAAGEGPRLLVLAERAGVTSAHVDGRALEEADPVDGWAQAYVLPGGDVSVDLSASPAWYRVLVVGGWILVLVSAVVAVPIGRGGRR</sequence>
<dbReference type="InterPro" id="IPR029044">
    <property type="entry name" value="Nucleotide-diphossugar_trans"/>
</dbReference>
<keyword evidence="2" id="KW-0812">Transmembrane</keyword>
<feature type="transmembrane region" description="Helical" evidence="2">
    <location>
        <begin position="222"/>
        <end position="243"/>
    </location>
</feature>
<evidence type="ECO:0000256" key="1">
    <source>
        <dbReference type="SAM" id="MobiDB-lite"/>
    </source>
</evidence>
<keyword evidence="2" id="KW-1133">Transmembrane helix</keyword>
<dbReference type="AlphaFoldDB" id="A0A921MD96"/>